<dbReference type="EMBL" id="CM051399">
    <property type="protein sequence ID" value="KAJ4717451.1"/>
    <property type="molecule type" value="Genomic_DNA"/>
</dbReference>
<evidence type="ECO:0000313" key="2">
    <source>
        <dbReference type="Proteomes" id="UP001164539"/>
    </source>
</evidence>
<accession>A0ACC1Y240</accession>
<comment type="caution">
    <text evidence="1">The sequence shown here is derived from an EMBL/GenBank/DDBJ whole genome shotgun (WGS) entry which is preliminary data.</text>
</comment>
<reference evidence="1 2" key="1">
    <citation type="journal article" date="2023" name="Science">
        <title>Complex scaffold remodeling in plant triterpene biosynthesis.</title>
        <authorList>
            <person name="De La Pena R."/>
            <person name="Hodgson H."/>
            <person name="Liu J.C."/>
            <person name="Stephenson M.J."/>
            <person name="Martin A.C."/>
            <person name="Owen C."/>
            <person name="Harkess A."/>
            <person name="Leebens-Mack J."/>
            <person name="Jimenez L.E."/>
            <person name="Osbourn A."/>
            <person name="Sattely E.S."/>
        </authorList>
    </citation>
    <scope>NUCLEOTIDE SEQUENCE [LARGE SCALE GENOMIC DNA]</scope>
    <source>
        <strain evidence="2">cv. JPN11</strain>
        <tissue evidence="1">Leaf</tissue>
    </source>
</reference>
<evidence type="ECO:0000313" key="1">
    <source>
        <dbReference type="EMBL" id="KAJ4717451.1"/>
    </source>
</evidence>
<name>A0ACC1Y240_MELAZ</name>
<sequence>MEMVLEEIASVLAKHKAVLAEESKTALMSSKFDVPVLAKNLLLLFYLQLQMISQHIIRSFPFHAIGCSGCGAIGHEVAKCCVILEDNNKRGRSLSLKSHTVYKPIGLKSQEINVNSQKELPSDGKCEVAAPTNDTGDKSSEMMQMGQLKSSNKDDNNASSSDAETISQIESSSDNEEASKFDNEILKSNEHVEETKKYGHDDAPDVPLLPVLEEINQVVEELSKSKVDSDGYELVTSKPKQKKSKIIPKIIANRLKAVASRIVSQQQAAFLKGHKIHNCIGMVSENLQLMDVKSHSWNDGLKLDITKAFDTIHWDFLLKVLKCFRFHNTLLGWIEVLLQSSRLSILINGTTHGFFSCSRGVRQGDPLSPILFCLAEEYLSRGLSLLYNSGTVKRISAPRGCVAPSHARNRIVFKNTTYSHGKIIMSCKSYLRSWSSSCPGSIYSISDLHILKAIGISANNCRAPRITQVLWLLPIYPFIKVNTDGLSKGNPGEAACGGVFRDHSGKFLGAYAVSLGHNTSFYAEIMAIIYAINQAAQRGWKFIWLESDSQAALSCLLDHSYKPPWCIYNEWINCHFLLSQIPFYCSHIFREGNQVADSMANVGLSCPTFTWFGYQPAQIKEILFKNRWGFPNF</sequence>
<organism evidence="1 2">
    <name type="scientific">Melia azedarach</name>
    <name type="common">Chinaberry tree</name>
    <dbReference type="NCBI Taxonomy" id="155640"/>
    <lineage>
        <taxon>Eukaryota</taxon>
        <taxon>Viridiplantae</taxon>
        <taxon>Streptophyta</taxon>
        <taxon>Embryophyta</taxon>
        <taxon>Tracheophyta</taxon>
        <taxon>Spermatophyta</taxon>
        <taxon>Magnoliopsida</taxon>
        <taxon>eudicotyledons</taxon>
        <taxon>Gunneridae</taxon>
        <taxon>Pentapetalae</taxon>
        <taxon>rosids</taxon>
        <taxon>malvids</taxon>
        <taxon>Sapindales</taxon>
        <taxon>Meliaceae</taxon>
        <taxon>Melia</taxon>
    </lineage>
</organism>
<protein>
    <submittedName>
        <fullName evidence="1">Ribonuclease H</fullName>
    </submittedName>
</protein>
<proteinExistence type="predicted"/>
<keyword evidence="2" id="KW-1185">Reference proteome</keyword>
<dbReference type="Proteomes" id="UP001164539">
    <property type="component" value="Chromosome 6"/>
</dbReference>
<gene>
    <name evidence="1" type="ORF">OWV82_012328</name>
</gene>